<dbReference type="Pfam" id="PF00128">
    <property type="entry name" value="Alpha-amylase"/>
    <property type="match status" value="2"/>
</dbReference>
<comment type="caution">
    <text evidence="17">The sequence shown here is derived from an EMBL/GenBank/DDBJ whole genome shotgun (WGS) entry which is preliminary data.</text>
</comment>
<dbReference type="Proteomes" id="UP000253426">
    <property type="component" value="Unassembled WGS sequence"/>
</dbReference>
<dbReference type="OrthoDB" id="9805159at2"/>
<dbReference type="InterPro" id="IPR040999">
    <property type="entry name" value="Mak_N_cap"/>
</dbReference>
<dbReference type="GO" id="GO:0016740">
    <property type="term" value="F:transferase activity"/>
    <property type="evidence" value="ECO:0007669"/>
    <property type="project" value="UniProtKB-KW"/>
</dbReference>
<dbReference type="PANTHER" id="PTHR10357">
    <property type="entry name" value="ALPHA-AMYLASE FAMILY MEMBER"/>
    <property type="match status" value="1"/>
</dbReference>
<gene>
    <name evidence="17" type="ORF">DES53_11380</name>
</gene>
<sequence length="1076" mass="123033">MNDPLWFKDAVIYELHVKTFQDSDGDGLGDFRGLITRLDYLADLGVTAIWLLPFYPSPLRDDGYDISDYFAINPTYGTLEDFHQLLEEAHKRDLKIITELVLNHTSDQNVWFQRARKAPAGSPERDFYVWSDDPRKYKEARIIFKDFETSNWTWDSVAKQYFWHRFYSHQPDLNFDNPAVHDALFKVIDFWLEMGVDGVRLDAVPYLYEREGTNCENLDETHAFLRKLRQHVDGKFPGRMLLAEANQWPEDAVAYFGKGDECHMEFHFPLMPRMFMSLQMEDRFPIIDIMDQTPAIPDNCQWAIFLRNHDELTLEMVTDEERDYMYRVYAKDPRARINLGIRRRLAPLLGNNRRKIELINSLLLSLPGTPVIYYGDEIGMGDNFYLGDRNGVRTPMQWNADRNAGFSKANPQQLFLPVIIDPEYHYESVNVENQQGNLSSLFWWMRRVLGVRRQSRAFSHGNLEFLHPDNAKILAFTRRHEDEIVLIVANLSRFTQYVEINLASYAGLVPEEMFGHTRFPEIRQTPTPFTIGPHGCLWFTLKPSMASIAGEASWIAPEFEEDPEWGPSLRKEIERELLPGFLPLCRWFGGKGRVVREMKVVHLVPTDVPEVRLVVVEVSYTEGLPERYLMPLSITGGEEARQMLDNLPAAVLAKFKSGEVLADAFHLASYRLSLLNAITKGTRGKPKEDVCIVGSSAGSVASMLDEATTHTRVVSIEQSNTSIVYGEKLFLKFFRKYEAGIHPDLEMTQKLQEAGFEQVPAYLGSLKLQENGSSGAVAMLGNYIQNQGDGWAFALDAVMRYFDRVLEARATSSQATTDDLIGGVFPGRAGQLGTMTARMHLALLALGESSEDFAPEPFSMLYQRSLYQAMRGAAGRVLRKMQMCGNELPEHVREDVQFILASKDTLLNALSQFLEHKISALKTRTHGDFHLGQVLNTGKEFVVIDFEGEPSLSMGERRLKRSPLRDVAGMLRSFDYAASTALKQEREDDARYLASHARTWVKHVSNEFLRCYFKTAEGAAFLPPEEKDTRLMLRMYMIEKAVYEIGYEISYRPSFVDVPIGAVRRMLEEETGNDTD</sequence>
<dbReference type="GO" id="GO:0047471">
    <property type="term" value="F:maltose alpha-D-glucosyltransferase activity"/>
    <property type="evidence" value="ECO:0007669"/>
    <property type="project" value="UniProtKB-EC"/>
</dbReference>
<evidence type="ECO:0000256" key="9">
    <source>
        <dbReference type="ARBA" id="ARBA00022741"/>
    </source>
</evidence>
<keyword evidence="7 17" id="KW-0808">Transferase</keyword>
<comment type="similarity">
    <text evidence="3">Belongs to the aminoglycoside phosphotransferase family.</text>
</comment>
<dbReference type="NCBIfam" id="TIGR02456">
    <property type="entry name" value="treS_nterm"/>
    <property type="match status" value="1"/>
</dbReference>
<evidence type="ECO:0000313" key="17">
    <source>
        <dbReference type="EMBL" id="RBP37698.1"/>
    </source>
</evidence>
<evidence type="ECO:0000259" key="16">
    <source>
        <dbReference type="SMART" id="SM00642"/>
    </source>
</evidence>
<feature type="domain" description="Glycosyl hydrolase family 13 catalytic" evidence="16">
    <location>
        <begin position="14"/>
        <end position="413"/>
    </location>
</feature>
<dbReference type="InterPro" id="IPR012811">
    <property type="entry name" value="TreS_maltokin_C_dom"/>
</dbReference>
<evidence type="ECO:0000256" key="7">
    <source>
        <dbReference type="ARBA" id="ARBA00022679"/>
    </source>
</evidence>
<evidence type="ECO:0000256" key="12">
    <source>
        <dbReference type="ARBA" id="ARBA00023235"/>
    </source>
</evidence>
<comment type="catalytic activity">
    <reaction evidence="15">
        <text>D-maltose + ATP = alpha-maltose 1-phosphate + ADP + H(+)</text>
        <dbReference type="Rhea" id="RHEA:31915"/>
        <dbReference type="ChEBI" id="CHEBI:15378"/>
        <dbReference type="ChEBI" id="CHEBI:17306"/>
        <dbReference type="ChEBI" id="CHEBI:30616"/>
        <dbReference type="ChEBI" id="CHEBI:63576"/>
        <dbReference type="ChEBI" id="CHEBI:456216"/>
        <dbReference type="EC" id="2.7.1.175"/>
    </reaction>
</comment>
<dbReference type="InterPro" id="IPR013780">
    <property type="entry name" value="Glyco_hydro_b"/>
</dbReference>
<comment type="similarity">
    <text evidence="2">Belongs to the glycosyl hydrolase 13 family. TreS subfamily.</text>
</comment>
<dbReference type="InterPro" id="IPR006047">
    <property type="entry name" value="GH13_cat_dom"/>
</dbReference>
<dbReference type="GO" id="GO:0005524">
    <property type="term" value="F:ATP binding"/>
    <property type="evidence" value="ECO:0007669"/>
    <property type="project" value="UniProtKB-KW"/>
</dbReference>
<dbReference type="Gene3D" id="2.60.40.1180">
    <property type="entry name" value="Golgi alpha-mannosidase II"/>
    <property type="match status" value="1"/>
</dbReference>
<evidence type="ECO:0000256" key="10">
    <source>
        <dbReference type="ARBA" id="ARBA00022837"/>
    </source>
</evidence>
<evidence type="ECO:0000256" key="1">
    <source>
        <dbReference type="ARBA" id="ARBA00001595"/>
    </source>
</evidence>
<dbReference type="GO" id="GO:0046872">
    <property type="term" value="F:metal ion binding"/>
    <property type="evidence" value="ECO:0007669"/>
    <property type="project" value="UniProtKB-KW"/>
</dbReference>
<dbReference type="EC" id="2.7.1.175" evidence="4"/>
<dbReference type="Gene3D" id="3.90.400.10">
    <property type="entry name" value="Oligo-1,6-glucosidase, Domain 2"/>
    <property type="match status" value="1"/>
</dbReference>
<keyword evidence="9" id="KW-0547">Nucleotide-binding</keyword>
<evidence type="ECO:0000256" key="11">
    <source>
        <dbReference type="ARBA" id="ARBA00022840"/>
    </source>
</evidence>
<dbReference type="InterPro" id="IPR011009">
    <property type="entry name" value="Kinase-like_dom_sf"/>
</dbReference>
<keyword evidence="8" id="KW-0479">Metal-binding</keyword>
<proteinExistence type="inferred from homology"/>
<evidence type="ECO:0000256" key="4">
    <source>
        <dbReference type="ARBA" id="ARBA00011962"/>
    </source>
</evidence>
<protein>
    <recommendedName>
        <fullName evidence="6">Maltokinase</fullName>
        <ecNumber evidence="4">2.7.1.175</ecNumber>
        <ecNumber evidence="5">5.4.99.16</ecNumber>
    </recommendedName>
    <alternativeName>
        <fullName evidence="14">Maltose alpha-D-glucosyltransferase</fullName>
    </alternativeName>
    <alternativeName>
        <fullName evidence="13">Maltose-1-phosphate synthase</fullName>
    </alternativeName>
</protein>
<dbReference type="InterPro" id="IPR045857">
    <property type="entry name" value="O16G_dom_2"/>
</dbReference>
<dbReference type="CDD" id="cd11334">
    <property type="entry name" value="AmyAc_TreS"/>
    <property type="match status" value="1"/>
</dbReference>
<keyword evidence="18" id="KW-1185">Reference proteome</keyword>
<evidence type="ECO:0000256" key="2">
    <source>
        <dbReference type="ARBA" id="ARBA00005496"/>
    </source>
</evidence>
<comment type="catalytic activity">
    <reaction evidence="1">
        <text>D-maltose = alpha,alpha-trehalose</text>
        <dbReference type="Rhea" id="RHEA:15145"/>
        <dbReference type="ChEBI" id="CHEBI:16551"/>
        <dbReference type="ChEBI" id="CHEBI:17306"/>
        <dbReference type="EC" id="5.4.99.16"/>
    </reaction>
</comment>
<evidence type="ECO:0000256" key="5">
    <source>
        <dbReference type="ARBA" id="ARBA00012619"/>
    </source>
</evidence>
<keyword evidence="11" id="KW-0067">ATP-binding</keyword>
<evidence type="ECO:0000256" key="15">
    <source>
        <dbReference type="ARBA" id="ARBA00049067"/>
    </source>
</evidence>
<keyword evidence="12" id="KW-0413">Isomerase</keyword>
<dbReference type="Gene3D" id="3.90.1200.10">
    <property type="match status" value="1"/>
</dbReference>
<dbReference type="SUPFAM" id="SSF56112">
    <property type="entry name" value="Protein kinase-like (PK-like)"/>
    <property type="match status" value="1"/>
</dbReference>
<dbReference type="SUPFAM" id="SSF51445">
    <property type="entry name" value="(Trans)glycosidases"/>
    <property type="match status" value="1"/>
</dbReference>
<dbReference type="Pfam" id="PF18085">
    <property type="entry name" value="Mak_N_cap"/>
    <property type="match status" value="1"/>
</dbReference>
<evidence type="ECO:0000313" key="18">
    <source>
        <dbReference type="Proteomes" id="UP000253426"/>
    </source>
</evidence>
<dbReference type="AlphaFoldDB" id="A0A366H6F2"/>
<dbReference type="EC" id="5.4.99.16" evidence="5"/>
<dbReference type="NCBIfam" id="TIGR02457">
    <property type="entry name" value="TreS_Cterm"/>
    <property type="match status" value="1"/>
</dbReference>
<dbReference type="FunFam" id="3.20.20.80:FF:000055">
    <property type="entry name" value="Trehalose synthase"/>
    <property type="match status" value="1"/>
</dbReference>
<dbReference type="InterPro" id="IPR032091">
    <property type="entry name" value="Malt_amylase-like_C"/>
</dbReference>
<evidence type="ECO:0000256" key="6">
    <source>
        <dbReference type="ARBA" id="ARBA00013882"/>
    </source>
</evidence>
<evidence type="ECO:0000256" key="8">
    <source>
        <dbReference type="ARBA" id="ARBA00022723"/>
    </source>
</evidence>
<evidence type="ECO:0000256" key="3">
    <source>
        <dbReference type="ARBA" id="ARBA00006219"/>
    </source>
</evidence>
<reference evidence="17 18" key="1">
    <citation type="submission" date="2018-06" db="EMBL/GenBank/DDBJ databases">
        <title>Genomic Encyclopedia of Type Strains, Phase IV (KMG-IV): sequencing the most valuable type-strain genomes for metagenomic binning, comparative biology and taxonomic classification.</title>
        <authorList>
            <person name="Goeker M."/>
        </authorList>
    </citation>
    <scope>NUCLEOTIDE SEQUENCE [LARGE SCALE GENOMIC DNA]</scope>
    <source>
        <strain evidence="17 18">DSM 25532</strain>
    </source>
</reference>
<dbReference type="Gene3D" id="3.20.20.80">
    <property type="entry name" value="Glycosidases"/>
    <property type="match status" value="1"/>
</dbReference>
<keyword evidence="10" id="KW-0106">Calcium</keyword>
<dbReference type="Pfam" id="PF16657">
    <property type="entry name" value="Malt_amylase_C"/>
    <property type="match status" value="1"/>
</dbReference>
<dbReference type="RefSeq" id="WP_113961397.1">
    <property type="nucleotide sequence ID" value="NZ_QNRR01000013.1"/>
</dbReference>
<name>A0A366H6F2_9BACT</name>
<dbReference type="SMART" id="SM00642">
    <property type="entry name" value="Aamy"/>
    <property type="match status" value="1"/>
</dbReference>
<dbReference type="InterPro" id="IPR012810">
    <property type="entry name" value="TreS/a-amylase_N"/>
</dbReference>
<dbReference type="EMBL" id="QNRR01000013">
    <property type="protein sequence ID" value="RBP37698.1"/>
    <property type="molecule type" value="Genomic_DNA"/>
</dbReference>
<organism evidence="17 18">
    <name type="scientific">Roseimicrobium gellanilyticum</name>
    <dbReference type="NCBI Taxonomy" id="748857"/>
    <lineage>
        <taxon>Bacteria</taxon>
        <taxon>Pseudomonadati</taxon>
        <taxon>Verrucomicrobiota</taxon>
        <taxon>Verrucomicrobiia</taxon>
        <taxon>Verrucomicrobiales</taxon>
        <taxon>Verrucomicrobiaceae</taxon>
        <taxon>Roseimicrobium</taxon>
    </lineage>
</organism>
<dbReference type="InterPro" id="IPR017853">
    <property type="entry name" value="GH"/>
</dbReference>
<evidence type="ECO:0000256" key="13">
    <source>
        <dbReference type="ARBA" id="ARBA00031251"/>
    </source>
</evidence>
<dbReference type="GO" id="GO:0005975">
    <property type="term" value="P:carbohydrate metabolic process"/>
    <property type="evidence" value="ECO:0007669"/>
    <property type="project" value="InterPro"/>
</dbReference>
<dbReference type="SUPFAM" id="SSF51011">
    <property type="entry name" value="Glycosyl hydrolase domain"/>
    <property type="match status" value="1"/>
</dbReference>
<dbReference type="PANTHER" id="PTHR10357:SF219">
    <property type="entry name" value="MALTOSE ALPHA-D-GLUCOSYLTRANSFERASE"/>
    <property type="match status" value="1"/>
</dbReference>
<accession>A0A366H6F2</accession>
<evidence type="ECO:0000256" key="14">
    <source>
        <dbReference type="ARBA" id="ARBA00031378"/>
    </source>
</evidence>